<dbReference type="Proteomes" id="UP000264006">
    <property type="component" value="Plasmid pEDY32-46I"/>
</dbReference>
<protein>
    <submittedName>
        <fullName evidence="1">Uncharacterized protein</fullName>
    </submittedName>
</protein>
<accession>A0A346Y620</accession>
<organism evidence="1 2">
    <name type="scientific">Euzebya pacifica</name>
    <dbReference type="NCBI Taxonomy" id="1608957"/>
    <lineage>
        <taxon>Bacteria</taxon>
        <taxon>Bacillati</taxon>
        <taxon>Actinomycetota</taxon>
        <taxon>Nitriliruptoria</taxon>
        <taxon>Euzebyales</taxon>
    </lineage>
</organism>
<name>A0A346Y620_9ACTN</name>
<dbReference type="AlphaFoldDB" id="A0A346Y620"/>
<gene>
    <name evidence="1" type="ORF">DVS28_b0147</name>
</gene>
<proteinExistence type="predicted"/>
<evidence type="ECO:0000313" key="2">
    <source>
        <dbReference type="Proteomes" id="UP000264006"/>
    </source>
</evidence>
<sequence length="880" mass="90555">MTSSLADARTAYLAALADAAAIELAAFLADFGRPGATVIVVEPDLFLRSVELIEVVFADGTTMGRDDLDDVDVPLCVHQGFDNVEALGEWAANAALGNIEELRVPSDRAVRDAINGMRAAIDTAASHDAASLSDLIGATNGVVAALRSAGTDSPMTQAALNAMDGWHADIDAGCTECFGNGGFDADGDATEHFDPDDGGSACGNCEGSGSEPDDVVTAATIELFTARWEAVNAAYGGHTAPRAPEAYTPLHVADECDECGADLTGTTAMQSWAHDRTCSLFPANEVGYGQVFATLAADAMGGSAAWHGSRPTRLTVRADVSDSEVGTGRGVFDVIGAKGPDYERAYRGNDWWGLCVPADVADPTRRALSMAAGGLLADMPEGLFVFDLDVPPAGPDDGDGGLVPDGDGPEGRLAAALAGEIERRTGDRPVRIDVAAEVAVDQVGSGSGDVFVLNYRTTDGAVHVREQTAGWALHPLADDSVAHVAEVRGATERFLVDMPAGVTPANLVVPQPCGWCGAAGGAVTQRADHAADCAAREAFCAACDQIVRGIDWGHLPEAHANGCPDPVAPARLTTPASPHADPCRCGGVEECECPPPKPCDHCQVEFDDHAAATRPALGHDPACPFTLATFTDPLMADVAVALAGRAPAGEAGRLVRAIAAHAEELADHPVVLSRLLPMIDAAADAQPVGTRPDGLAGSVADALVARGVEPGRANGLCADGEAWARWIGPMVEDVGAWVGPLGGMSDAAVADAAVEAVKRTRGVNAKAARRLIGQLGGPHADDTVRRVVAAAVGPVTLHTVDELLARLLPEGWTVAGGDGRVVLVRPDGIDVFLVGHDDWSVAAVRGADGRHWSVSTGLPADGGSHPVKAARRIAALAERD</sequence>
<dbReference type="OrthoDB" id="5179374at2"/>
<evidence type="ECO:0000313" key="1">
    <source>
        <dbReference type="EMBL" id="AXV09917.1"/>
    </source>
</evidence>
<reference evidence="1 2" key="1">
    <citation type="submission" date="2018-09" db="EMBL/GenBank/DDBJ databases">
        <title>Complete genome sequence of Euzebya sp. DY32-46 isolated from seawater of Pacific Ocean.</title>
        <authorList>
            <person name="Xu L."/>
            <person name="Wu Y.-H."/>
            <person name="Xu X.-W."/>
        </authorList>
    </citation>
    <scope>NUCLEOTIDE SEQUENCE [LARGE SCALE GENOMIC DNA]</scope>
    <source>
        <strain evidence="1 2">DY32-46</strain>
        <plasmid evidence="2">pedy32-46i</plasmid>
    </source>
</reference>
<dbReference type="EMBL" id="CP031166">
    <property type="protein sequence ID" value="AXV09917.1"/>
    <property type="molecule type" value="Genomic_DNA"/>
</dbReference>
<geneLocation type="plasmid" evidence="2">
    <name>pedy32-46i</name>
</geneLocation>
<keyword evidence="2" id="KW-1185">Reference proteome</keyword>
<dbReference type="KEGG" id="euz:DVS28_b0147"/>
<keyword evidence="1" id="KW-0614">Plasmid</keyword>
<dbReference type="RefSeq" id="WP_114594523.1">
    <property type="nucleotide sequence ID" value="NZ_CP031166.1"/>
</dbReference>